<keyword evidence="2" id="KW-1185">Reference proteome</keyword>
<dbReference type="EMBL" id="JACHLP010000002">
    <property type="protein sequence ID" value="MBB4842875.1"/>
    <property type="molecule type" value="Genomic_DNA"/>
</dbReference>
<dbReference type="Proteomes" id="UP000562027">
    <property type="component" value="Unassembled WGS sequence"/>
</dbReference>
<dbReference type="RefSeq" id="WP_184297569.1">
    <property type="nucleotide sequence ID" value="NZ_JACHLP010000002.1"/>
</dbReference>
<dbReference type="NCBIfam" id="TIGR01869">
    <property type="entry name" value="casC_Cse4"/>
    <property type="match status" value="1"/>
</dbReference>
<evidence type="ECO:0000313" key="1">
    <source>
        <dbReference type="EMBL" id="MBB4842875.1"/>
    </source>
</evidence>
<reference evidence="1 2" key="1">
    <citation type="submission" date="2020-08" db="EMBL/GenBank/DDBJ databases">
        <title>Functional genomics of gut bacteria from endangered species of beetles.</title>
        <authorList>
            <person name="Carlos-Shanley C."/>
        </authorList>
    </citation>
    <scope>NUCLEOTIDE SEQUENCE [LARGE SCALE GENOMIC DNA]</scope>
    <source>
        <strain evidence="1 2">S00239</strain>
    </source>
</reference>
<comment type="caution">
    <text evidence="1">The sequence shown here is derived from an EMBL/GenBank/DDBJ whole genome shotgun (WGS) entry which is preliminary data.</text>
</comment>
<dbReference type="AlphaFoldDB" id="A0A840L867"/>
<proteinExistence type="predicted"/>
<gene>
    <name evidence="1" type="ORF">HNP55_001390</name>
</gene>
<dbReference type="Pfam" id="PF09344">
    <property type="entry name" value="Cas_CT1975"/>
    <property type="match status" value="1"/>
</dbReference>
<sequence length="391" mass="42953">MSLFLEFHLIQNFAPSNLNRDHNGAPKDALFGGQRRARQSSQCWKRAVRDYFRTTNLVGADLLGLRTCHLDRVLEDELRTAGLQEPNRFNEIVKLALKSKKEKGKAEKEENDTEDKSEPTLSYLLFISAVEVEAVKILIQEHAKTLVDLASKKKLKVSDVPDSLRNDLKACLARSKAVDVALFGRMLADHPSANQVAACQVAHAISTHRVEREFDYFTAVDDKRNVGETGADMIGQVEFNSATFYRYAVLDLRKLLGNLQGDRELTLAAVQAFTLALARAVPSGKQNSFAAHNLPEFVGVCLRHAAPMNLANAFEQPVTARRDEALSAQSVRELAAYESKLAAVYAAAQDQWLTLDLSSQWPAGKGAAQPSLQALAESAQALAAQVLPAEA</sequence>
<name>A0A840L867_9BURK</name>
<evidence type="ECO:0000313" key="2">
    <source>
        <dbReference type="Proteomes" id="UP000562027"/>
    </source>
</evidence>
<dbReference type="InterPro" id="IPR010148">
    <property type="entry name" value="CRISPR-assoc_prot_CT1975"/>
</dbReference>
<accession>A0A840L867</accession>
<organism evidence="1 2">
    <name type="scientific">Roseateles oligotrophus</name>
    <dbReference type="NCBI Taxonomy" id="1769250"/>
    <lineage>
        <taxon>Bacteria</taxon>
        <taxon>Pseudomonadati</taxon>
        <taxon>Pseudomonadota</taxon>
        <taxon>Betaproteobacteria</taxon>
        <taxon>Burkholderiales</taxon>
        <taxon>Sphaerotilaceae</taxon>
        <taxon>Roseateles</taxon>
    </lineage>
</organism>
<protein>
    <submittedName>
        <fullName evidence="1">CRISPR system Cascade subunit CasC</fullName>
    </submittedName>
</protein>